<organism evidence="1 2">
    <name type="scientific">Helianthus annuus</name>
    <name type="common">Common sunflower</name>
    <dbReference type="NCBI Taxonomy" id="4232"/>
    <lineage>
        <taxon>Eukaryota</taxon>
        <taxon>Viridiplantae</taxon>
        <taxon>Streptophyta</taxon>
        <taxon>Embryophyta</taxon>
        <taxon>Tracheophyta</taxon>
        <taxon>Spermatophyta</taxon>
        <taxon>Magnoliopsida</taxon>
        <taxon>eudicotyledons</taxon>
        <taxon>Gunneridae</taxon>
        <taxon>Pentapetalae</taxon>
        <taxon>asterids</taxon>
        <taxon>campanulids</taxon>
        <taxon>Asterales</taxon>
        <taxon>Asteraceae</taxon>
        <taxon>Asteroideae</taxon>
        <taxon>Heliantheae alliance</taxon>
        <taxon>Heliantheae</taxon>
        <taxon>Helianthus</taxon>
    </lineage>
</organism>
<reference evidence="1" key="2">
    <citation type="submission" date="2020-06" db="EMBL/GenBank/DDBJ databases">
        <title>Helianthus annuus Genome sequencing and assembly Release 2.</title>
        <authorList>
            <person name="Gouzy J."/>
            <person name="Langlade N."/>
            <person name="Munos S."/>
        </authorList>
    </citation>
    <scope>NUCLEOTIDE SEQUENCE</scope>
    <source>
        <tissue evidence="1">Leaves</tissue>
    </source>
</reference>
<dbReference type="Gramene" id="mRNA:HanXRQr2_Chr03g0094491">
    <property type="protein sequence ID" value="CDS:HanXRQr2_Chr03g0094491.1"/>
    <property type="gene ID" value="HanXRQr2_Chr03g0094491"/>
</dbReference>
<accession>A0A9K3JEC8</accession>
<reference evidence="1" key="1">
    <citation type="journal article" date="2017" name="Nature">
        <title>The sunflower genome provides insights into oil metabolism, flowering and Asterid evolution.</title>
        <authorList>
            <person name="Badouin H."/>
            <person name="Gouzy J."/>
            <person name="Grassa C.J."/>
            <person name="Murat F."/>
            <person name="Staton S.E."/>
            <person name="Cottret L."/>
            <person name="Lelandais-Briere C."/>
            <person name="Owens G.L."/>
            <person name="Carrere S."/>
            <person name="Mayjonade B."/>
            <person name="Legrand L."/>
            <person name="Gill N."/>
            <person name="Kane N.C."/>
            <person name="Bowers J.E."/>
            <person name="Hubner S."/>
            <person name="Bellec A."/>
            <person name="Berard A."/>
            <person name="Berges H."/>
            <person name="Blanchet N."/>
            <person name="Boniface M.C."/>
            <person name="Brunel D."/>
            <person name="Catrice O."/>
            <person name="Chaidir N."/>
            <person name="Claudel C."/>
            <person name="Donnadieu C."/>
            <person name="Faraut T."/>
            <person name="Fievet G."/>
            <person name="Helmstetter N."/>
            <person name="King M."/>
            <person name="Knapp S.J."/>
            <person name="Lai Z."/>
            <person name="Le Paslier M.C."/>
            <person name="Lippi Y."/>
            <person name="Lorenzon L."/>
            <person name="Mandel J.R."/>
            <person name="Marage G."/>
            <person name="Marchand G."/>
            <person name="Marquand E."/>
            <person name="Bret-Mestries E."/>
            <person name="Morien E."/>
            <person name="Nambeesan S."/>
            <person name="Nguyen T."/>
            <person name="Pegot-Espagnet P."/>
            <person name="Pouilly N."/>
            <person name="Raftis F."/>
            <person name="Sallet E."/>
            <person name="Schiex T."/>
            <person name="Thomas J."/>
            <person name="Vandecasteele C."/>
            <person name="Vares D."/>
            <person name="Vear F."/>
            <person name="Vautrin S."/>
            <person name="Crespi M."/>
            <person name="Mangin B."/>
            <person name="Burke J.M."/>
            <person name="Salse J."/>
            <person name="Munos S."/>
            <person name="Vincourt P."/>
            <person name="Rieseberg L.H."/>
            <person name="Langlade N.B."/>
        </authorList>
    </citation>
    <scope>NUCLEOTIDE SEQUENCE</scope>
    <source>
        <tissue evidence="1">Leaves</tissue>
    </source>
</reference>
<proteinExistence type="predicted"/>
<sequence length="1014" mass="115033">MALEDLEPQLPHFTGSDPNSWISQSELYFRFYSIYGDERFSYVIEVFEDEPFYWFNSWFRSDDLTWNDFTTAMLHRFCSSSLKAVDTVVELSPPPSALNVFDEMPATLDKQDSLILQLRDQIPQYPTDCYDVLVPLNPNFSMPYIGESAVDLSSSQFPTDSISQQVYLSTVNNIDLGFTQANRLAVAPLIQFDSLPIITSIDNSDVIHEGYLDILLSQSFVLVYSGPKFVISAVSTNKFQFGSFAMVTDGLLSPFCDKVQLTDFGFDPGPYFFNSLYSDRIIIMPNHIGVDLFEFCASNLDHHCHSASKLFVFNYDSDSPDPYTTLTSDSIQLGTSNVVFQFQTHLPNSATNTFLPCFVVSHSTRIFSSVLSKFQENLTMETSPIIKDIETLDMALQRATTLVASPRYKSPPNKPIEKIIGYIGRSIDLMLFASQDVSMNGNENLGALQSNMMTIVQFRVTDPSHNSDFLSVDMNIIVVAESFSCSSVEEVWYLKGGYVETSTFEKFALHTSEILSDLSCVGTKQARFDIWLFMFISIKCEKMLRMTSVEGSTHDVVFEIGHLILGSTSVVITQTVHYFDQPMGLFWNAHLAAVYIFNQSHTFVQASKGIVKTRLVYWVLKFLVGDKRLSWKGGTAMIIRYYTMWLWIRSRYSFSLATVDFLGDRLHPNSVEWVGYCIPVAQRLLFPSMLPLRHSLTSNPFTFVQSATYTDVRLALGTNTTSFCLVYSTIRAAALLHGEATVFFKSMMPSTSRILSITFWLGTTFWRRGGIWSFNSNALLTSYKQVVVGSIRLYGCKGLMLIYVNKNCQELKEMDMRFTYYLIGLSTYGSKCQIQPIMISHSPRRLAYLAKCIQKVKYNHFQLESYWSWALHTFGLLTFDPKFYVDTTSKIDLSIAKRAFHTLSKTENESILVHVMLSFEALYGHKPPDNLLCLRHCILVAQQLEPATRFLLLNSNITFFPAQIRKTTLTPPKKHAHFHLADKVNLKGGSNVMNRLGPTRLVSPIRSTGFVNLT</sequence>
<keyword evidence="2" id="KW-1185">Reference proteome</keyword>
<protein>
    <submittedName>
        <fullName evidence="1">Uncharacterized protein</fullName>
    </submittedName>
</protein>
<name>A0A9K3JEC8_HELAN</name>
<dbReference type="Proteomes" id="UP000215914">
    <property type="component" value="Unassembled WGS sequence"/>
</dbReference>
<evidence type="ECO:0000313" key="1">
    <source>
        <dbReference type="EMBL" id="KAF5813117.1"/>
    </source>
</evidence>
<comment type="caution">
    <text evidence="1">The sequence shown here is derived from an EMBL/GenBank/DDBJ whole genome shotgun (WGS) entry which is preliminary data.</text>
</comment>
<dbReference type="EMBL" id="MNCJ02000318">
    <property type="protein sequence ID" value="KAF5813117.1"/>
    <property type="molecule type" value="Genomic_DNA"/>
</dbReference>
<gene>
    <name evidence="1" type="ORF">HanXRQr2_Chr03g0094491</name>
</gene>
<evidence type="ECO:0000313" key="2">
    <source>
        <dbReference type="Proteomes" id="UP000215914"/>
    </source>
</evidence>
<dbReference type="AlphaFoldDB" id="A0A9K3JEC8"/>